<protein>
    <recommendedName>
        <fullName evidence="5">High light inducible protein</fullName>
    </recommendedName>
</protein>
<evidence type="ECO:0000256" key="2">
    <source>
        <dbReference type="SAM" id="Phobius"/>
    </source>
</evidence>
<comment type="caution">
    <text evidence="3">The sequence shown here is derived from an EMBL/GenBank/DDBJ whole genome shotgun (WGS) entry which is preliminary data.</text>
</comment>
<evidence type="ECO:0000256" key="1">
    <source>
        <dbReference type="SAM" id="MobiDB-lite"/>
    </source>
</evidence>
<keyword evidence="2" id="KW-0472">Membrane</keyword>
<reference evidence="3" key="1">
    <citation type="submission" date="2020-10" db="EMBL/GenBank/DDBJ databases">
        <authorList>
            <person name="Castelo-Branco R."/>
            <person name="Eusebio N."/>
            <person name="Adriana R."/>
            <person name="Vieira A."/>
            <person name="Brugerolle De Fraissinette N."/>
            <person name="Rezende De Castro R."/>
            <person name="Schneider M.P."/>
            <person name="Vasconcelos V."/>
            <person name="Leao P.N."/>
        </authorList>
    </citation>
    <scope>NUCLEOTIDE SEQUENCE</scope>
    <source>
        <strain evidence="3">LEGE 07310</strain>
    </source>
</reference>
<proteinExistence type="predicted"/>
<dbReference type="AlphaFoldDB" id="A0A8J7AJJ1"/>
<evidence type="ECO:0008006" key="5">
    <source>
        <dbReference type="Google" id="ProtNLM"/>
    </source>
</evidence>
<dbReference type="EMBL" id="JADEXG010000085">
    <property type="protein sequence ID" value="MBE9080129.1"/>
    <property type="molecule type" value="Genomic_DNA"/>
</dbReference>
<dbReference type="Gene3D" id="1.10.3460.10">
    <property type="entry name" value="Chlorophyll a/b binding protein domain"/>
    <property type="match status" value="1"/>
</dbReference>
<name>A0A8J7AJJ1_9CYAN</name>
<feature type="transmembrane region" description="Helical" evidence="2">
    <location>
        <begin position="47"/>
        <end position="67"/>
    </location>
</feature>
<organism evidence="3 4">
    <name type="scientific">Vasconcelosia minhoensis LEGE 07310</name>
    <dbReference type="NCBI Taxonomy" id="915328"/>
    <lineage>
        <taxon>Bacteria</taxon>
        <taxon>Bacillati</taxon>
        <taxon>Cyanobacteriota</taxon>
        <taxon>Cyanophyceae</taxon>
        <taxon>Nodosilineales</taxon>
        <taxon>Cymatolegaceae</taxon>
        <taxon>Vasconcelosia</taxon>
        <taxon>Vasconcelosia minhoensis</taxon>
    </lineage>
</organism>
<keyword evidence="2" id="KW-1133">Transmembrane helix</keyword>
<dbReference type="SUPFAM" id="SSF103511">
    <property type="entry name" value="Chlorophyll a-b binding protein"/>
    <property type="match status" value="1"/>
</dbReference>
<sequence length="69" mass="7659">MENLTEQDLSPSSEAPDKTLGISVSDYYRPKPQLGFTPYAELWNGRLAMVGFVVALVAEILSSHGWLNF</sequence>
<gene>
    <name evidence="3" type="ORF">IQ241_23020</name>
</gene>
<keyword evidence="2" id="KW-0812">Transmembrane</keyword>
<dbReference type="RefSeq" id="WP_193911774.1">
    <property type="nucleotide sequence ID" value="NZ_JADEXG010000085.1"/>
</dbReference>
<feature type="compositionally biased region" description="Polar residues" evidence="1">
    <location>
        <begin position="1"/>
        <end position="13"/>
    </location>
</feature>
<keyword evidence="4" id="KW-1185">Reference proteome</keyword>
<accession>A0A8J7AJJ1</accession>
<evidence type="ECO:0000313" key="4">
    <source>
        <dbReference type="Proteomes" id="UP000636505"/>
    </source>
</evidence>
<evidence type="ECO:0000313" key="3">
    <source>
        <dbReference type="EMBL" id="MBE9080129.1"/>
    </source>
</evidence>
<dbReference type="Proteomes" id="UP000636505">
    <property type="component" value="Unassembled WGS sequence"/>
</dbReference>
<feature type="region of interest" description="Disordered" evidence="1">
    <location>
        <begin position="1"/>
        <end position="20"/>
    </location>
</feature>